<dbReference type="Gramene" id="AET1Gv20362700.8">
    <property type="protein sequence ID" value="AET1Gv20362700.8"/>
    <property type="gene ID" value="AET1Gv20362700"/>
</dbReference>
<proteinExistence type="predicted"/>
<sequence length="59" mass="5868">PLGRASIELDDGDRVTRRAARGRSRSRSGRAAASRSVLEGAARGAGAAGGIVAAEHAGL</sequence>
<feature type="compositionally biased region" description="Basic residues" evidence="1">
    <location>
        <begin position="17"/>
        <end position="28"/>
    </location>
</feature>
<accession>A0A452YB91</accession>
<reference evidence="2" key="5">
    <citation type="journal article" date="2021" name="G3 (Bethesda)">
        <title>Aegilops tauschii genome assembly Aet v5.0 features greater sequence contiguity and improved annotation.</title>
        <authorList>
            <person name="Wang L."/>
            <person name="Zhu T."/>
            <person name="Rodriguez J.C."/>
            <person name="Deal K.R."/>
            <person name="Dubcovsky J."/>
            <person name="McGuire P.E."/>
            <person name="Lux T."/>
            <person name="Spannagl M."/>
            <person name="Mayer K.F.X."/>
            <person name="Baldrich P."/>
            <person name="Meyers B.C."/>
            <person name="Huo N."/>
            <person name="Gu Y.Q."/>
            <person name="Zhou H."/>
            <person name="Devos K.M."/>
            <person name="Bennetzen J.L."/>
            <person name="Unver T."/>
            <person name="Budak H."/>
            <person name="Gulick P.J."/>
            <person name="Galiba G."/>
            <person name="Kalapos B."/>
            <person name="Nelson D.R."/>
            <person name="Li P."/>
            <person name="You F.M."/>
            <person name="Luo M.C."/>
            <person name="Dvorak J."/>
        </authorList>
    </citation>
    <scope>NUCLEOTIDE SEQUENCE [LARGE SCALE GENOMIC DNA]</scope>
    <source>
        <strain evidence="2">cv. AL8/78</strain>
    </source>
</reference>
<reference evidence="3" key="1">
    <citation type="journal article" date="2014" name="Science">
        <title>Ancient hybridizations among the ancestral genomes of bread wheat.</title>
        <authorList>
            <consortium name="International Wheat Genome Sequencing Consortium,"/>
            <person name="Marcussen T."/>
            <person name="Sandve S.R."/>
            <person name="Heier L."/>
            <person name="Spannagl M."/>
            <person name="Pfeifer M."/>
            <person name="Jakobsen K.S."/>
            <person name="Wulff B.B."/>
            <person name="Steuernagel B."/>
            <person name="Mayer K.F."/>
            <person name="Olsen O.A."/>
        </authorList>
    </citation>
    <scope>NUCLEOTIDE SEQUENCE [LARGE SCALE GENOMIC DNA]</scope>
    <source>
        <strain evidence="3">cv. AL8/78</strain>
    </source>
</reference>
<name>A0A452YB91_AEGTS</name>
<dbReference type="AlphaFoldDB" id="A0A452YB91"/>
<dbReference type="Proteomes" id="UP000015105">
    <property type="component" value="Chromosome 1D"/>
</dbReference>
<evidence type="ECO:0000313" key="2">
    <source>
        <dbReference type="EnsemblPlants" id="AET1Gv20362700.8"/>
    </source>
</evidence>
<reference evidence="2" key="4">
    <citation type="submission" date="2019-03" db="UniProtKB">
        <authorList>
            <consortium name="EnsemblPlants"/>
        </authorList>
    </citation>
    <scope>IDENTIFICATION</scope>
</reference>
<dbReference type="EnsemblPlants" id="AET1Gv20362700.8">
    <property type="protein sequence ID" value="AET1Gv20362700.8"/>
    <property type="gene ID" value="AET1Gv20362700"/>
</dbReference>
<protein>
    <submittedName>
        <fullName evidence="2">Uncharacterized protein</fullName>
    </submittedName>
</protein>
<feature type="compositionally biased region" description="Low complexity" evidence="1">
    <location>
        <begin position="29"/>
        <end position="47"/>
    </location>
</feature>
<reference evidence="3" key="2">
    <citation type="journal article" date="2017" name="Nat. Plants">
        <title>The Aegilops tauschii genome reveals multiple impacts of transposons.</title>
        <authorList>
            <person name="Zhao G."/>
            <person name="Zou C."/>
            <person name="Li K."/>
            <person name="Wang K."/>
            <person name="Li T."/>
            <person name="Gao L."/>
            <person name="Zhang X."/>
            <person name="Wang H."/>
            <person name="Yang Z."/>
            <person name="Liu X."/>
            <person name="Jiang W."/>
            <person name="Mao L."/>
            <person name="Kong X."/>
            <person name="Jiao Y."/>
            <person name="Jia J."/>
        </authorList>
    </citation>
    <scope>NUCLEOTIDE SEQUENCE [LARGE SCALE GENOMIC DNA]</scope>
    <source>
        <strain evidence="3">cv. AL8/78</strain>
    </source>
</reference>
<keyword evidence="3" id="KW-1185">Reference proteome</keyword>
<evidence type="ECO:0000256" key="1">
    <source>
        <dbReference type="SAM" id="MobiDB-lite"/>
    </source>
</evidence>
<feature type="region of interest" description="Disordered" evidence="1">
    <location>
        <begin position="1"/>
        <end position="47"/>
    </location>
</feature>
<evidence type="ECO:0000313" key="3">
    <source>
        <dbReference type="Proteomes" id="UP000015105"/>
    </source>
</evidence>
<organism evidence="2 3">
    <name type="scientific">Aegilops tauschii subsp. strangulata</name>
    <name type="common">Goatgrass</name>
    <dbReference type="NCBI Taxonomy" id="200361"/>
    <lineage>
        <taxon>Eukaryota</taxon>
        <taxon>Viridiplantae</taxon>
        <taxon>Streptophyta</taxon>
        <taxon>Embryophyta</taxon>
        <taxon>Tracheophyta</taxon>
        <taxon>Spermatophyta</taxon>
        <taxon>Magnoliopsida</taxon>
        <taxon>Liliopsida</taxon>
        <taxon>Poales</taxon>
        <taxon>Poaceae</taxon>
        <taxon>BOP clade</taxon>
        <taxon>Pooideae</taxon>
        <taxon>Triticodae</taxon>
        <taxon>Triticeae</taxon>
        <taxon>Triticinae</taxon>
        <taxon>Aegilops</taxon>
    </lineage>
</organism>
<reference evidence="2" key="3">
    <citation type="journal article" date="2017" name="Nature">
        <title>Genome sequence of the progenitor of the wheat D genome Aegilops tauschii.</title>
        <authorList>
            <person name="Luo M.C."/>
            <person name="Gu Y.Q."/>
            <person name="Puiu D."/>
            <person name="Wang H."/>
            <person name="Twardziok S.O."/>
            <person name="Deal K.R."/>
            <person name="Huo N."/>
            <person name="Zhu T."/>
            <person name="Wang L."/>
            <person name="Wang Y."/>
            <person name="McGuire P.E."/>
            <person name="Liu S."/>
            <person name="Long H."/>
            <person name="Ramasamy R.K."/>
            <person name="Rodriguez J.C."/>
            <person name="Van S.L."/>
            <person name="Yuan L."/>
            <person name="Wang Z."/>
            <person name="Xia Z."/>
            <person name="Xiao L."/>
            <person name="Anderson O.D."/>
            <person name="Ouyang S."/>
            <person name="Liang Y."/>
            <person name="Zimin A.V."/>
            <person name="Pertea G."/>
            <person name="Qi P."/>
            <person name="Bennetzen J.L."/>
            <person name="Dai X."/>
            <person name="Dawson M.W."/>
            <person name="Muller H.G."/>
            <person name="Kugler K."/>
            <person name="Rivarola-Duarte L."/>
            <person name="Spannagl M."/>
            <person name="Mayer K.F.X."/>
            <person name="Lu F.H."/>
            <person name="Bevan M.W."/>
            <person name="Leroy P."/>
            <person name="Li P."/>
            <person name="You F.M."/>
            <person name="Sun Q."/>
            <person name="Liu Z."/>
            <person name="Lyons E."/>
            <person name="Wicker T."/>
            <person name="Salzberg S.L."/>
            <person name="Devos K.M."/>
            <person name="Dvorak J."/>
        </authorList>
    </citation>
    <scope>NUCLEOTIDE SEQUENCE [LARGE SCALE GENOMIC DNA]</scope>
    <source>
        <strain evidence="2">cv. AL8/78</strain>
    </source>
</reference>